<gene>
    <name evidence="2" type="ORF">DHEL01_v206002</name>
</gene>
<reference evidence="2" key="1">
    <citation type="submission" date="2017-09" db="EMBL/GenBank/DDBJ databases">
        <title>Polyketide synthases of a Diaporthe helianthi virulent isolate.</title>
        <authorList>
            <person name="Baroncelli R."/>
        </authorList>
    </citation>
    <scope>NUCLEOTIDE SEQUENCE [LARGE SCALE GENOMIC DNA]</scope>
    <source>
        <strain evidence="2">7/96</strain>
    </source>
</reference>
<dbReference type="InParanoid" id="A0A2P5HZC7"/>
<organism evidence="2 3">
    <name type="scientific">Diaporthe helianthi</name>
    <dbReference type="NCBI Taxonomy" id="158607"/>
    <lineage>
        <taxon>Eukaryota</taxon>
        <taxon>Fungi</taxon>
        <taxon>Dikarya</taxon>
        <taxon>Ascomycota</taxon>
        <taxon>Pezizomycotina</taxon>
        <taxon>Sordariomycetes</taxon>
        <taxon>Sordariomycetidae</taxon>
        <taxon>Diaporthales</taxon>
        <taxon>Diaporthaceae</taxon>
        <taxon>Diaporthe</taxon>
    </lineage>
</organism>
<dbReference type="OrthoDB" id="3558741at2759"/>
<evidence type="ECO:0008006" key="4">
    <source>
        <dbReference type="Google" id="ProtNLM"/>
    </source>
</evidence>
<evidence type="ECO:0000256" key="1">
    <source>
        <dbReference type="SAM" id="MobiDB-lite"/>
    </source>
</evidence>
<proteinExistence type="predicted"/>
<protein>
    <recommendedName>
        <fullName evidence="4">Cytidyltransferase-like domain-containing protein</fullName>
    </recommendedName>
</protein>
<sequence>MTGARTMNLDGYLVQAWKISQDEVSLLWAGKKTQLDPHLVQAWKDMKESPAASVHSDSGIKLVLKTDQTNHIMIYPGAFNPPHRGHVEILEDGFSNAGPGLNIVAAVVAPTGDDRLREKEANRKPPGPSQNQVTFSQRQRESLLRDHLSSRADAKELACKTQVWKFPSLDPFDGYMRLVQKLAADDGFAIEFVSLKGADHLTLDKPPKLSSLLDCRAVIFSEISRVNEEAWANGRPTPLKGGWRKWSLVSRATGRDGVTRSVWRSTLADPAGSEVRLLADDNAAGKFLTSSTAIRGLMMDPPKGMDSESLAQALGKAGAISPQTILKYHQENCLLSLKGPAQ</sequence>
<feature type="region of interest" description="Disordered" evidence="1">
    <location>
        <begin position="118"/>
        <end position="140"/>
    </location>
</feature>
<comment type="caution">
    <text evidence="2">The sequence shown here is derived from an EMBL/GenBank/DDBJ whole genome shotgun (WGS) entry which is preliminary data.</text>
</comment>
<accession>A0A2P5HZC7</accession>
<dbReference type="STRING" id="158607.A0A2P5HZC7"/>
<evidence type="ECO:0000313" key="2">
    <source>
        <dbReference type="EMBL" id="POS75608.1"/>
    </source>
</evidence>
<dbReference type="AlphaFoldDB" id="A0A2P5HZC7"/>
<name>A0A2P5HZC7_DIAHE</name>
<dbReference type="EMBL" id="MAVT02000466">
    <property type="protein sequence ID" value="POS75608.1"/>
    <property type="molecule type" value="Genomic_DNA"/>
</dbReference>
<evidence type="ECO:0000313" key="3">
    <source>
        <dbReference type="Proteomes" id="UP000094444"/>
    </source>
</evidence>
<dbReference type="Proteomes" id="UP000094444">
    <property type="component" value="Unassembled WGS sequence"/>
</dbReference>
<dbReference type="InterPro" id="IPR014729">
    <property type="entry name" value="Rossmann-like_a/b/a_fold"/>
</dbReference>
<dbReference type="SUPFAM" id="SSF52374">
    <property type="entry name" value="Nucleotidylyl transferase"/>
    <property type="match status" value="1"/>
</dbReference>
<dbReference type="Gene3D" id="3.40.50.620">
    <property type="entry name" value="HUPs"/>
    <property type="match status" value="1"/>
</dbReference>
<keyword evidence="3" id="KW-1185">Reference proteome</keyword>